<reference evidence="2 3" key="1">
    <citation type="submission" date="2016-10" db="EMBL/GenBank/DDBJ databases">
        <authorList>
            <person name="de Groot N.N."/>
        </authorList>
    </citation>
    <scope>NUCLEOTIDE SEQUENCE [LARGE SCALE GENOMIC DNA]</scope>
    <source>
        <strain evidence="2 3">BS3265</strain>
    </source>
</reference>
<proteinExistence type="predicted"/>
<feature type="region of interest" description="Disordered" evidence="1">
    <location>
        <begin position="63"/>
        <end position="162"/>
    </location>
</feature>
<accession>A0A1H5NND7</accession>
<feature type="compositionally biased region" description="Polar residues" evidence="1">
    <location>
        <begin position="128"/>
        <end position="146"/>
    </location>
</feature>
<feature type="compositionally biased region" description="Basic and acidic residues" evidence="1">
    <location>
        <begin position="84"/>
        <end position="102"/>
    </location>
</feature>
<feature type="compositionally biased region" description="Gly residues" evidence="1">
    <location>
        <begin position="63"/>
        <end position="73"/>
    </location>
</feature>
<dbReference type="AlphaFoldDB" id="A0A1H5NND7"/>
<evidence type="ECO:0000256" key="1">
    <source>
        <dbReference type="SAM" id="MobiDB-lite"/>
    </source>
</evidence>
<protein>
    <submittedName>
        <fullName evidence="2">Uncharacterized protein</fullName>
    </submittedName>
</protein>
<name>A0A1H5NND7_9PSED</name>
<organism evidence="2 3">
    <name type="scientific">Pseudomonas palleroniana</name>
    <dbReference type="NCBI Taxonomy" id="191390"/>
    <lineage>
        <taxon>Bacteria</taxon>
        <taxon>Pseudomonadati</taxon>
        <taxon>Pseudomonadota</taxon>
        <taxon>Gammaproteobacteria</taxon>
        <taxon>Pseudomonadales</taxon>
        <taxon>Pseudomonadaceae</taxon>
        <taxon>Pseudomonas</taxon>
    </lineage>
</organism>
<sequence length="162" mass="16040">MCVRYDMQFNPSPMDSSMRFKKKSLVAVVSCAMLFAAAPLLPAGLSVMASAYAKDGGGHGGGGGNGGGAGHAGTGHAAGSEGKGLAEGHEADHQGRAVRDHGVSGNHVGRALKNDRGHGLATSGVAHSKTTQGLSKATAISATTPGDHNLKGLSQAGTSTSH</sequence>
<evidence type="ECO:0000313" key="2">
    <source>
        <dbReference type="EMBL" id="SEF02228.1"/>
    </source>
</evidence>
<dbReference type="Proteomes" id="UP000199129">
    <property type="component" value="Unassembled WGS sequence"/>
</dbReference>
<gene>
    <name evidence="2" type="ORF">SAMN04490198_4419</name>
</gene>
<dbReference type="EMBL" id="FNUA01000002">
    <property type="protein sequence ID" value="SEF02228.1"/>
    <property type="molecule type" value="Genomic_DNA"/>
</dbReference>
<evidence type="ECO:0000313" key="3">
    <source>
        <dbReference type="Proteomes" id="UP000199129"/>
    </source>
</evidence>